<name>A0ABZ1IDP9_9PSEU</name>
<gene>
    <name evidence="1" type="ORF">VSH64_06690</name>
</gene>
<evidence type="ECO:0000313" key="1">
    <source>
        <dbReference type="EMBL" id="WSE31793.1"/>
    </source>
</evidence>
<dbReference type="EMBL" id="CP142149">
    <property type="protein sequence ID" value="WSE31793.1"/>
    <property type="molecule type" value="Genomic_DNA"/>
</dbReference>
<organism evidence="1 2">
    <name type="scientific">Amycolatopsis rhabdoformis</name>
    <dbReference type="NCBI Taxonomy" id="1448059"/>
    <lineage>
        <taxon>Bacteria</taxon>
        <taxon>Bacillati</taxon>
        <taxon>Actinomycetota</taxon>
        <taxon>Actinomycetes</taxon>
        <taxon>Pseudonocardiales</taxon>
        <taxon>Pseudonocardiaceae</taxon>
        <taxon>Amycolatopsis</taxon>
    </lineage>
</organism>
<keyword evidence="2" id="KW-1185">Reference proteome</keyword>
<dbReference type="InterPro" id="IPR029057">
    <property type="entry name" value="PRTase-like"/>
</dbReference>
<dbReference type="Proteomes" id="UP001330812">
    <property type="component" value="Chromosome"/>
</dbReference>
<proteinExistence type="predicted"/>
<dbReference type="RefSeq" id="WP_326834600.1">
    <property type="nucleotide sequence ID" value="NZ_CP142149.1"/>
</dbReference>
<protein>
    <submittedName>
        <fullName evidence="1">Uncharacterized protein</fullName>
    </submittedName>
</protein>
<accession>A0ABZ1IDP9</accession>
<evidence type="ECO:0000313" key="2">
    <source>
        <dbReference type="Proteomes" id="UP001330812"/>
    </source>
</evidence>
<reference evidence="1 2" key="1">
    <citation type="journal article" date="2015" name="Int. J. Syst. Evol. Microbiol.">
        <title>Amycolatopsis rhabdoformis sp. nov., an actinomycete isolated from a tropical forest soil.</title>
        <authorList>
            <person name="Souza W.R."/>
            <person name="Silva R.E."/>
            <person name="Goodfellow M."/>
            <person name="Busarakam K."/>
            <person name="Figueiro F.S."/>
            <person name="Ferreira D."/>
            <person name="Rodrigues-Filho E."/>
            <person name="Moraes L.A.B."/>
            <person name="Zucchi T.D."/>
        </authorList>
    </citation>
    <scope>NUCLEOTIDE SEQUENCE [LARGE SCALE GENOMIC DNA]</scope>
    <source>
        <strain evidence="1 2">NCIMB 14900</strain>
    </source>
</reference>
<sequence>MSLDEDLATTADVTGVFVAAARRRAELGADLRAVGAGAFATRPSILRRAAAVLAQDLPTATDRLVTTGDTDAVALTTALALHTGLPFAVVAGQNRPDLQRGDRVAVITPVADDTAAALADRVRAGGAEPLGPFSVLDADGTPAFTA</sequence>
<dbReference type="SUPFAM" id="SSF53271">
    <property type="entry name" value="PRTase-like"/>
    <property type="match status" value="1"/>
</dbReference>